<dbReference type="Pfam" id="PF03816">
    <property type="entry name" value="LytR_cpsA_psr"/>
    <property type="match status" value="1"/>
</dbReference>
<comment type="caution">
    <text evidence="4">The sequence shown here is derived from an EMBL/GenBank/DDBJ whole genome shotgun (WGS) entry which is preliminary data.</text>
</comment>
<evidence type="ECO:0000313" key="4">
    <source>
        <dbReference type="EMBL" id="GLC29723.1"/>
    </source>
</evidence>
<feature type="domain" description="Cell envelope-related transcriptional attenuator" evidence="3">
    <location>
        <begin position="90"/>
        <end position="246"/>
    </location>
</feature>
<evidence type="ECO:0000259" key="3">
    <source>
        <dbReference type="Pfam" id="PF03816"/>
    </source>
</evidence>
<dbReference type="PANTHER" id="PTHR33392">
    <property type="entry name" value="POLYISOPRENYL-TEICHOIC ACID--PEPTIDOGLYCAN TEICHOIC ACID TRANSFERASE TAGU"/>
    <property type="match status" value="1"/>
</dbReference>
<evidence type="ECO:0000256" key="2">
    <source>
        <dbReference type="SAM" id="Phobius"/>
    </source>
</evidence>
<accession>A0ABQ5N3D8</accession>
<keyword evidence="2" id="KW-0812">Transmembrane</keyword>
<gene>
    <name evidence="4" type="ORF">bsdE14_11330</name>
</gene>
<dbReference type="PANTHER" id="PTHR33392:SF6">
    <property type="entry name" value="POLYISOPRENYL-TEICHOIC ACID--PEPTIDOGLYCAN TEICHOIC ACID TRANSFERASE TAGU"/>
    <property type="match status" value="1"/>
</dbReference>
<reference evidence="4 5" key="1">
    <citation type="journal article" date="2024" name="Int. J. Syst. Evol. Microbiol.">
        <title>Clostridium omnivorum sp. nov., isolated from anoxic soil under the treatment of reductive soil disinfestation.</title>
        <authorList>
            <person name="Ueki A."/>
            <person name="Tonouchi A."/>
            <person name="Kaku N."/>
            <person name="Honma S."/>
            <person name="Ueki K."/>
        </authorList>
    </citation>
    <scope>NUCLEOTIDE SEQUENCE [LARGE SCALE GENOMIC DNA]</scope>
    <source>
        <strain evidence="4 5">E14</strain>
    </source>
</reference>
<protein>
    <submittedName>
        <fullName evidence="4">LytR family transcriptional regulator</fullName>
    </submittedName>
</protein>
<keyword evidence="2" id="KW-0472">Membrane</keyword>
<dbReference type="NCBIfam" id="TIGR00350">
    <property type="entry name" value="lytR_cpsA_psr"/>
    <property type="match status" value="1"/>
</dbReference>
<comment type="similarity">
    <text evidence="1">Belongs to the LytR/CpsA/Psr (LCP) family.</text>
</comment>
<keyword evidence="2" id="KW-1133">Transmembrane helix</keyword>
<evidence type="ECO:0000313" key="5">
    <source>
        <dbReference type="Proteomes" id="UP001208567"/>
    </source>
</evidence>
<evidence type="ECO:0000256" key="1">
    <source>
        <dbReference type="ARBA" id="ARBA00006068"/>
    </source>
</evidence>
<dbReference type="EMBL" id="BRXR01000001">
    <property type="protein sequence ID" value="GLC29723.1"/>
    <property type="molecule type" value="Genomic_DNA"/>
</dbReference>
<dbReference type="Gene3D" id="3.40.630.190">
    <property type="entry name" value="LCP protein"/>
    <property type="match status" value="1"/>
</dbReference>
<proteinExistence type="inferred from homology"/>
<dbReference type="RefSeq" id="WP_264849009.1">
    <property type="nucleotide sequence ID" value="NZ_BRXR01000001.1"/>
</dbReference>
<keyword evidence="5" id="KW-1185">Reference proteome</keyword>
<sequence length="328" mass="37090">MTRNRKNKHKKHKGIKAFAIILTIMVVITSGALFYLNGKLSKIKINKIDDENLSIDENSFKSNDKSEDNFVNILLMGIDIDKEVNDSNSADSIMIATIDKTHKKLKLTSIMRDSYVDVEGHGNTKLKYSYSYGGPELLIKTVNKNFNMNVKDYVKVDINNLGKIIDYLGGVSINVQPDEVNLINSYMEGASKVYKFKYAAIKKSGLQVLNGAQAVAYCRIRYVGNVDFQRTERQRTVLTEISKKLSQKGLLGLPKASDNILPYVETSLSKTELLSLGSYVLINKITTPEQFRVPTDDNYHDSTINGLYYMKWDKEPTIDKLHNFIFGS</sequence>
<dbReference type="Proteomes" id="UP001208567">
    <property type="component" value="Unassembled WGS sequence"/>
</dbReference>
<dbReference type="InterPro" id="IPR004474">
    <property type="entry name" value="LytR_CpsA_psr"/>
</dbReference>
<feature type="transmembrane region" description="Helical" evidence="2">
    <location>
        <begin position="15"/>
        <end position="36"/>
    </location>
</feature>
<organism evidence="4 5">
    <name type="scientific">Clostridium omnivorum</name>
    <dbReference type="NCBI Taxonomy" id="1604902"/>
    <lineage>
        <taxon>Bacteria</taxon>
        <taxon>Bacillati</taxon>
        <taxon>Bacillota</taxon>
        <taxon>Clostridia</taxon>
        <taxon>Eubacteriales</taxon>
        <taxon>Clostridiaceae</taxon>
        <taxon>Clostridium</taxon>
    </lineage>
</organism>
<name>A0ABQ5N3D8_9CLOT</name>
<dbReference type="InterPro" id="IPR050922">
    <property type="entry name" value="LytR/CpsA/Psr_CW_biosynth"/>
</dbReference>